<dbReference type="Proteomes" id="UP000019484">
    <property type="component" value="Unassembled WGS sequence"/>
</dbReference>
<dbReference type="AlphaFoldDB" id="W9YW51"/>
<evidence type="ECO:0000256" key="1">
    <source>
        <dbReference type="PIRSR" id="PIRSR602401-1"/>
    </source>
</evidence>
<dbReference type="InterPro" id="IPR002401">
    <property type="entry name" value="Cyt_P450_E_grp-I"/>
</dbReference>
<dbReference type="InterPro" id="IPR036396">
    <property type="entry name" value="Cyt_P450_sf"/>
</dbReference>
<dbReference type="GO" id="GO:0020037">
    <property type="term" value="F:heme binding"/>
    <property type="evidence" value="ECO:0007669"/>
    <property type="project" value="InterPro"/>
</dbReference>
<feature type="region of interest" description="Disordered" evidence="2">
    <location>
        <begin position="544"/>
        <end position="584"/>
    </location>
</feature>
<keyword evidence="1" id="KW-0479">Metal-binding</keyword>
<comment type="cofactor">
    <cofactor evidence="1">
        <name>heme</name>
        <dbReference type="ChEBI" id="CHEBI:30413"/>
    </cofactor>
</comment>
<dbReference type="GO" id="GO:0004497">
    <property type="term" value="F:monooxygenase activity"/>
    <property type="evidence" value="ECO:0007669"/>
    <property type="project" value="InterPro"/>
</dbReference>
<dbReference type="PANTHER" id="PTHR24306">
    <property type="match status" value="1"/>
</dbReference>
<evidence type="ECO:0000256" key="2">
    <source>
        <dbReference type="SAM" id="MobiDB-lite"/>
    </source>
</evidence>
<dbReference type="PANTHER" id="PTHR24306:SF7">
    <property type="entry name" value="AHBB"/>
    <property type="match status" value="1"/>
</dbReference>
<proteinExistence type="predicted"/>
<keyword evidence="1" id="KW-0408">Iron</keyword>
<dbReference type="GO" id="GO:0016705">
    <property type="term" value="F:oxidoreductase activity, acting on paired donors, with incorporation or reduction of molecular oxygen"/>
    <property type="evidence" value="ECO:0007669"/>
    <property type="project" value="InterPro"/>
</dbReference>
<dbReference type="STRING" id="1182541.W9YW51"/>
<evidence type="ECO:0000313" key="4">
    <source>
        <dbReference type="Proteomes" id="UP000019484"/>
    </source>
</evidence>
<feature type="binding site" description="axial binding residue" evidence="1">
    <location>
        <position position="601"/>
    </location>
    <ligand>
        <name>heme</name>
        <dbReference type="ChEBI" id="CHEBI:30413"/>
    </ligand>
    <ligandPart>
        <name>Fe</name>
        <dbReference type="ChEBI" id="CHEBI:18248"/>
    </ligandPart>
</feature>
<dbReference type="PRINTS" id="PR00463">
    <property type="entry name" value="EP450I"/>
</dbReference>
<dbReference type="SUPFAM" id="SSF48264">
    <property type="entry name" value="Cytochrome P450"/>
    <property type="match status" value="1"/>
</dbReference>
<gene>
    <name evidence="3" type="ORF">A1O1_01888</name>
</gene>
<keyword evidence="4" id="KW-1185">Reference proteome</keyword>
<dbReference type="Gene3D" id="1.10.630.10">
    <property type="entry name" value="Cytochrome P450"/>
    <property type="match status" value="1"/>
</dbReference>
<feature type="region of interest" description="Disordered" evidence="2">
    <location>
        <begin position="230"/>
        <end position="257"/>
    </location>
</feature>
<evidence type="ECO:0000313" key="3">
    <source>
        <dbReference type="EMBL" id="EXJ93496.1"/>
    </source>
</evidence>
<dbReference type="GeneID" id="19156789"/>
<accession>W9YW51</accession>
<organism evidence="3 4">
    <name type="scientific">Capronia coronata CBS 617.96</name>
    <dbReference type="NCBI Taxonomy" id="1182541"/>
    <lineage>
        <taxon>Eukaryota</taxon>
        <taxon>Fungi</taxon>
        <taxon>Dikarya</taxon>
        <taxon>Ascomycota</taxon>
        <taxon>Pezizomycotina</taxon>
        <taxon>Eurotiomycetes</taxon>
        <taxon>Chaetothyriomycetidae</taxon>
        <taxon>Chaetothyriales</taxon>
        <taxon>Herpotrichiellaceae</taxon>
        <taxon>Capronia</taxon>
    </lineage>
</organism>
<feature type="compositionally biased region" description="Low complexity" evidence="2">
    <location>
        <begin position="230"/>
        <end position="244"/>
    </location>
</feature>
<protein>
    <recommendedName>
        <fullName evidence="5">Cytochrome P450</fullName>
    </recommendedName>
</protein>
<name>W9YW51_9EURO</name>
<dbReference type="HOGENOM" id="CLU_018012_0_0_1"/>
<evidence type="ECO:0008006" key="5">
    <source>
        <dbReference type="Google" id="ProtNLM"/>
    </source>
</evidence>
<feature type="compositionally biased region" description="Basic and acidic residues" evidence="2">
    <location>
        <begin position="561"/>
        <end position="570"/>
    </location>
</feature>
<dbReference type="eggNOG" id="KOG0684">
    <property type="taxonomic scope" value="Eukaryota"/>
</dbReference>
<dbReference type="GO" id="GO:0005506">
    <property type="term" value="F:iron ion binding"/>
    <property type="evidence" value="ECO:0007669"/>
    <property type="project" value="InterPro"/>
</dbReference>
<dbReference type="EMBL" id="AMWN01000002">
    <property type="protein sequence ID" value="EXJ93496.1"/>
    <property type="molecule type" value="Genomic_DNA"/>
</dbReference>
<keyword evidence="1" id="KW-0349">Heme</keyword>
<comment type="caution">
    <text evidence="3">The sequence shown here is derived from an EMBL/GenBank/DDBJ whole genome shotgun (WGS) entry which is preliminary data.</text>
</comment>
<reference evidence="3 4" key="1">
    <citation type="submission" date="2013-03" db="EMBL/GenBank/DDBJ databases">
        <title>The Genome Sequence of Capronia coronata CBS 617.96.</title>
        <authorList>
            <consortium name="The Broad Institute Genomics Platform"/>
            <person name="Cuomo C."/>
            <person name="de Hoog S."/>
            <person name="Gorbushina A."/>
            <person name="Walker B."/>
            <person name="Young S.K."/>
            <person name="Zeng Q."/>
            <person name="Gargeya S."/>
            <person name="Fitzgerald M."/>
            <person name="Haas B."/>
            <person name="Abouelleil A."/>
            <person name="Allen A.W."/>
            <person name="Alvarado L."/>
            <person name="Arachchi H.M."/>
            <person name="Berlin A.M."/>
            <person name="Chapman S.B."/>
            <person name="Gainer-Dewar J."/>
            <person name="Goldberg J."/>
            <person name="Griggs A."/>
            <person name="Gujja S."/>
            <person name="Hansen M."/>
            <person name="Howarth C."/>
            <person name="Imamovic A."/>
            <person name="Ireland A."/>
            <person name="Larimer J."/>
            <person name="McCowan C."/>
            <person name="Murphy C."/>
            <person name="Pearson M."/>
            <person name="Poon T.W."/>
            <person name="Priest M."/>
            <person name="Roberts A."/>
            <person name="Saif S."/>
            <person name="Shea T."/>
            <person name="Sisk P."/>
            <person name="Sykes S."/>
            <person name="Wortman J."/>
            <person name="Nusbaum C."/>
            <person name="Birren B."/>
        </authorList>
    </citation>
    <scope>NUCLEOTIDE SEQUENCE [LARGE SCALE GENOMIC DNA]</scope>
    <source>
        <strain evidence="3 4">CBS 617.96</strain>
    </source>
</reference>
<dbReference type="RefSeq" id="XP_007720990.1">
    <property type="nucleotide sequence ID" value="XM_007722800.1"/>
</dbReference>
<dbReference type="OrthoDB" id="3366823at2759"/>
<sequence length="661" mass="74098">MALAHQKLEQQTELFTSASMSTSILQQTLSFAIEHPIQALLIISSLVCIATRIVTGLQYRSSTSNAKAGSTSTAQTVATLPYWIPWLGHAISFALGGTDFLSRSARQLGPNSAVYALMMGNTKHNIVTVPSLAHQIVNDRHAPVSMEPFIFRAMEYVWADRGSNRNIDPTHLWGPIHSVLSGMLRESFVAAAIQRTVASVEDRTWNLVSGARSVVDQSIWERQARVELISSSNDNNDNNNSDQKNNNDSDNNRNNPLTVEASLHPLIRYFVGDIASTVLYGRNFMENNPTIMPDLWEMDSQFNLFIAGVPTWFPGMQGPSRARERVIAAVQEHHDALYKYLDGQDPGYKWDDMSDVSSVIVDRARAFRNAGATPRAYATADGAILWAMNVNANQVIFWLLWYVYSTPGLLEEMRSEIAPYVRIRHPESSLSGLNTTTSTSSIKEAPKLDIDIDSIWTKCPLLKGAFLETMRLESHSMSYKEVMGDFVVTESVDDARLLGKREPQAYVLRKGELVCIPHGVHQSDEKYFSHPDKFDARRFWVKENNHNDKNPAGLDGDDNDDKNKHDDEKNNTTNNNNNNDNKHIRVDYGTMRVWGGGKHLCKGKTFAEREVVLFAAAILMHWDMEPVGNGGKWLHPGRQPGSGTVSPKNDVRVRVSRREAW</sequence>